<dbReference type="PANTHER" id="PTHR24123">
    <property type="entry name" value="ANKYRIN REPEAT-CONTAINING"/>
    <property type="match status" value="1"/>
</dbReference>
<dbReference type="InterPro" id="IPR051165">
    <property type="entry name" value="Multifunctional_ANK_Repeat"/>
</dbReference>
<keyword evidence="1" id="KW-0677">Repeat</keyword>
<evidence type="ECO:0000256" key="3">
    <source>
        <dbReference type="PROSITE-ProRule" id="PRU00023"/>
    </source>
</evidence>
<evidence type="ECO:0000313" key="5">
    <source>
        <dbReference type="EMBL" id="RDW89251.1"/>
    </source>
</evidence>
<feature type="compositionally biased region" description="Basic and acidic residues" evidence="4">
    <location>
        <begin position="610"/>
        <end position="620"/>
    </location>
</feature>
<feature type="region of interest" description="Disordered" evidence="4">
    <location>
        <begin position="604"/>
        <end position="635"/>
    </location>
</feature>
<dbReference type="InterPro" id="IPR036770">
    <property type="entry name" value="Ankyrin_rpt-contain_sf"/>
</dbReference>
<proteinExistence type="predicted"/>
<dbReference type="Pfam" id="PF12796">
    <property type="entry name" value="Ank_2"/>
    <property type="match status" value="1"/>
</dbReference>
<accession>A0A3D8SSV3</accession>
<dbReference type="Proteomes" id="UP000256645">
    <property type="component" value="Unassembled WGS sequence"/>
</dbReference>
<feature type="compositionally biased region" description="Acidic residues" evidence="4">
    <location>
        <begin position="1161"/>
        <end position="1180"/>
    </location>
</feature>
<comment type="caution">
    <text evidence="5">The sequence shown here is derived from an EMBL/GenBank/DDBJ whole genome shotgun (WGS) entry which is preliminary data.</text>
</comment>
<feature type="repeat" description="ANK" evidence="3">
    <location>
        <begin position="1454"/>
        <end position="1486"/>
    </location>
</feature>
<sequence length="1743" mass="195331">MPSVKTTMELPKLPSPSGSVKDFIPFLSGQRDTPIAQIIEPYKAFESELRKIYAQQPDNEAVKDGHINMVPIFGGQEELKIRARSLDTETEEEKSRFIMELDDKDRKPDGSPAVVSSIKDFQQNFNLFSESSLADLDWSNIVAAGSSVTTALLPVPEKWASNKRSLREYYHEHLAPASDVDLFIYGLNEQEALEKIKLIERNIKDSILHETTTIRTKNAITIASQYPTRHVQIVLRLYDSISQIITGFDVDCACVAYDGKQVFAAPRAIAAFVTQCNTIDLTRRSPSYENRLSKYSHRGFEVHWPLLDRSRIDPTIFERSFGRTQGLARLLILEKLPKAADRDAYMFQRRAERGRPALHRNYRDQYKMGGNIKDQEEDDVAEWVNEAEVASYHTMTVPYGPKYHAARINRLLYAKDLLLNAQWNQPDDREVYLHRHPCFFGTAEEVLQDCCGFCPQPVTEQEIEIAKEESKTMISGELKFLVDDPGRQEIGSFNPITDDEWTTMAYVGDTARLCQAIVDCDLEHVEDWCSQAGVDVNQRDYTGRTPLHLATMVSSTEIVACLIKHGARLIARLVDGRTALHIAAARGSISMVRLLMFKSNANEAEEEERAADRRDARAESMSEASEITLGSDTEDDSVTMGSFIKVDKDAQESADDGILEDSSDDPDVYDIDVTAWDYGLSPLHLAILNGHENIIKELVSEHGADVLLPVKLFTPGTRNARGAILSILLAVFLPTEKSKRVLKLLLELGATSTQADTNLITGLHYLVSRNRTDLLDVLLTHDRPAALSVVNNVSMVSGWGIGTTSPLVTAIEKGYEEMAQKLLEIGAQPTIGFDDWIKTYASKHDRIKRQTVENNLNEYHNSVTQPILVAAYEDMGTMIEKLIVHGADPATLGKGSHSLIQQHQQHINYYHHQSGESLLDIIQTKLKLLREYREPQIIPRIGVINEKTSYTDNFTEGSYSHWSATADFQQAKQSIDNQWAVHLKAEQAETENGVAAKQKAISDMIIELEHAEKSLIEAGAQTFADMYPDISKSERTTPQQWTPPEPVPYETKFTFQVPNLNNIVKDGYLRLFEATWVDDLETVKKLTLAPWASTGQLSEASLNPPLQIAVKDGNGFSPFSLAVLRGHFDLARKVIEICLSQYHKDDGKTNRQRWNVRTADSDDEMSDSDDEMSDSDDENELPISSELVNNEFTVDSLGQISNIVKSDVLPLTMIEWSCRSIRLGSLSDSRDNLYTLLEHAVMVDDMKLLRFLIEVGAEQQRLVAGENDDLKCYTINKNVFSLAVRLGRTAMLSEMIRATGVGIPLNALSEKSGVEIKSIPKYYQGLSVAGKKRADWAQAPGSNAQVIEERITPLLQAAHAGSLDSVEFFMSATPARKYQEFAQENKNDKRIKALEQSGTGFEKTLKTWLSEKSELVLHCAILHNPSKESTPSYLELIKHLVSSVPEYLEKKSSEGWTPLHVAVLQQRHDVASYLISCGADQRSRDRMNRNLIHHSVCPRRSDYQVQSEPDKLESMIEILDAENVKEMMLERCAHAPGALTPLAYWMARRNNAHYTKSDIIAVLCKHSDLEELEMINGAGDLPLHVAIKDGLSTITSFFLSLKPTLLYRENATGRTPLEMSREIYIASCVENPLDMPSRSNYYPGCSNQLSILNKPAQAFIKTGVEQSPKESKKRTWKICEGIDEQVRGGESSKRRLVSLFEANEIAKRVAGRNNNGGRGSHTIANGGIVDGDVKMDVVSEWMG</sequence>
<protein>
    <recommendedName>
        <fullName evidence="7">Ankyrin repeat protein</fullName>
    </recommendedName>
</protein>
<dbReference type="STRING" id="1849047.A0A3D8SSV3"/>
<dbReference type="SMART" id="SM00248">
    <property type="entry name" value="ANK"/>
    <property type="match status" value="11"/>
</dbReference>
<feature type="repeat" description="ANK" evidence="3">
    <location>
        <begin position="542"/>
        <end position="569"/>
    </location>
</feature>
<reference evidence="5 6" key="1">
    <citation type="journal article" date="2018" name="IMA Fungus">
        <title>IMA Genome-F 9: Draft genome sequence of Annulohypoxylon stygium, Aspergillus mulundensis, Berkeleyomyces basicola (syn. Thielaviopsis basicola), Ceratocystis smalleyi, two Cercospora beticola strains, Coleophoma cylindrospora, Fusarium fracticaudum, Phialophora cf. hyalina, and Morchella septimelata.</title>
        <authorList>
            <person name="Wingfield B.D."/>
            <person name="Bills G.F."/>
            <person name="Dong Y."/>
            <person name="Huang W."/>
            <person name="Nel W.J."/>
            <person name="Swalarsk-Parry B.S."/>
            <person name="Vaghefi N."/>
            <person name="Wilken P.M."/>
            <person name="An Z."/>
            <person name="de Beer Z.W."/>
            <person name="De Vos L."/>
            <person name="Chen L."/>
            <person name="Duong T.A."/>
            <person name="Gao Y."/>
            <person name="Hammerbacher A."/>
            <person name="Kikkert J.R."/>
            <person name="Li Y."/>
            <person name="Li H."/>
            <person name="Li K."/>
            <person name="Li Q."/>
            <person name="Liu X."/>
            <person name="Ma X."/>
            <person name="Naidoo K."/>
            <person name="Pethybridge S.J."/>
            <person name="Sun J."/>
            <person name="Steenkamp E.T."/>
            <person name="van der Nest M.A."/>
            <person name="van Wyk S."/>
            <person name="Wingfield M.J."/>
            <person name="Xiong C."/>
            <person name="Yue Q."/>
            <person name="Zhang X."/>
        </authorList>
    </citation>
    <scope>NUCLEOTIDE SEQUENCE [LARGE SCALE GENOMIC DNA]</scope>
    <source>
        <strain evidence="5 6">BP6252</strain>
    </source>
</reference>
<feature type="region of interest" description="Disordered" evidence="4">
    <location>
        <begin position="1153"/>
        <end position="1180"/>
    </location>
</feature>
<feature type="repeat" description="ANK" evidence="3">
    <location>
        <begin position="575"/>
        <end position="596"/>
    </location>
</feature>
<dbReference type="EMBL" id="PDLM01000001">
    <property type="protein sequence ID" value="RDW89251.1"/>
    <property type="molecule type" value="Genomic_DNA"/>
</dbReference>
<dbReference type="PROSITE" id="PS50297">
    <property type="entry name" value="ANK_REP_REGION"/>
    <property type="match status" value="4"/>
</dbReference>
<dbReference type="SUPFAM" id="SSF48403">
    <property type="entry name" value="Ankyrin repeat"/>
    <property type="match status" value="3"/>
</dbReference>
<evidence type="ECO:0000256" key="4">
    <source>
        <dbReference type="SAM" id="MobiDB-lite"/>
    </source>
</evidence>
<gene>
    <name evidence="5" type="ORF">BP6252_01283</name>
</gene>
<organism evidence="5 6">
    <name type="scientific">Coleophoma cylindrospora</name>
    <dbReference type="NCBI Taxonomy" id="1849047"/>
    <lineage>
        <taxon>Eukaryota</taxon>
        <taxon>Fungi</taxon>
        <taxon>Dikarya</taxon>
        <taxon>Ascomycota</taxon>
        <taxon>Pezizomycotina</taxon>
        <taxon>Leotiomycetes</taxon>
        <taxon>Helotiales</taxon>
        <taxon>Dermateaceae</taxon>
        <taxon>Coleophoma</taxon>
    </lineage>
</organism>
<dbReference type="Pfam" id="PF00023">
    <property type="entry name" value="Ank"/>
    <property type="match status" value="2"/>
</dbReference>
<dbReference type="PANTHER" id="PTHR24123:SF33">
    <property type="entry name" value="PROTEIN HOS4"/>
    <property type="match status" value="1"/>
</dbReference>
<feature type="compositionally biased region" description="Polar residues" evidence="4">
    <location>
        <begin position="622"/>
        <end position="631"/>
    </location>
</feature>
<feature type="repeat" description="ANK" evidence="3">
    <location>
        <begin position="678"/>
        <end position="706"/>
    </location>
</feature>
<dbReference type="PROSITE" id="PS50088">
    <property type="entry name" value="ANK_REPEAT"/>
    <property type="match status" value="4"/>
</dbReference>
<evidence type="ECO:0000256" key="2">
    <source>
        <dbReference type="ARBA" id="ARBA00023043"/>
    </source>
</evidence>
<evidence type="ECO:0008006" key="7">
    <source>
        <dbReference type="Google" id="ProtNLM"/>
    </source>
</evidence>
<dbReference type="Gene3D" id="1.25.40.20">
    <property type="entry name" value="Ankyrin repeat-containing domain"/>
    <property type="match status" value="5"/>
</dbReference>
<dbReference type="InterPro" id="IPR002110">
    <property type="entry name" value="Ankyrin_rpt"/>
</dbReference>
<name>A0A3D8SSV3_9HELO</name>
<keyword evidence="2 3" id="KW-0040">ANK repeat</keyword>
<keyword evidence="6" id="KW-1185">Reference proteome</keyword>
<evidence type="ECO:0000256" key="1">
    <source>
        <dbReference type="ARBA" id="ARBA00022737"/>
    </source>
</evidence>
<evidence type="ECO:0000313" key="6">
    <source>
        <dbReference type="Proteomes" id="UP000256645"/>
    </source>
</evidence>
<dbReference type="OrthoDB" id="539213at2759"/>